<organism evidence="6 7">
    <name type="scientific">Rhizobium aethiopicum</name>
    <dbReference type="NCBI Taxonomy" id="1138170"/>
    <lineage>
        <taxon>Bacteria</taxon>
        <taxon>Pseudomonadati</taxon>
        <taxon>Pseudomonadota</taxon>
        <taxon>Alphaproteobacteria</taxon>
        <taxon>Hyphomicrobiales</taxon>
        <taxon>Rhizobiaceae</taxon>
        <taxon>Rhizobium/Agrobacterium group</taxon>
        <taxon>Rhizobium</taxon>
    </lineage>
</organism>
<accession>A0A7W6Q8Q7</accession>
<keyword evidence="5" id="KW-1003">Cell membrane</keyword>
<reference evidence="6 7" key="1">
    <citation type="submission" date="2020-08" db="EMBL/GenBank/DDBJ databases">
        <title>Genomic Encyclopedia of Type Strains, Phase IV (KMG-V): Genome sequencing to study the core and pangenomes of soil and plant-associated prokaryotes.</title>
        <authorList>
            <person name="Whitman W."/>
        </authorList>
    </citation>
    <scope>NUCLEOTIDE SEQUENCE [LARGE SCALE GENOMIC DNA]</scope>
    <source>
        <strain evidence="6 7">SEMIA 4074</strain>
    </source>
</reference>
<dbReference type="RefSeq" id="WP_184456053.1">
    <property type="nucleotide sequence ID" value="NZ_JACIFV010000006.1"/>
</dbReference>
<dbReference type="Proteomes" id="UP000524492">
    <property type="component" value="Unassembled WGS sequence"/>
</dbReference>
<comment type="caution">
    <text evidence="6">The sequence shown here is derived from an EMBL/GenBank/DDBJ whole genome shotgun (WGS) entry which is preliminary data.</text>
</comment>
<dbReference type="InterPro" id="IPR051598">
    <property type="entry name" value="TSUP/Inactive_protease-like"/>
</dbReference>
<feature type="transmembrane region" description="Helical" evidence="5">
    <location>
        <begin position="75"/>
        <end position="93"/>
    </location>
</feature>
<feature type="transmembrane region" description="Helical" evidence="5">
    <location>
        <begin position="239"/>
        <end position="257"/>
    </location>
</feature>
<feature type="transmembrane region" description="Helical" evidence="5">
    <location>
        <begin position="105"/>
        <end position="122"/>
    </location>
</feature>
<evidence type="ECO:0000313" key="6">
    <source>
        <dbReference type="EMBL" id="MBB4192244.1"/>
    </source>
</evidence>
<evidence type="ECO:0000256" key="1">
    <source>
        <dbReference type="ARBA" id="ARBA00004141"/>
    </source>
</evidence>
<evidence type="ECO:0000256" key="3">
    <source>
        <dbReference type="ARBA" id="ARBA00022989"/>
    </source>
</evidence>
<feature type="transmembrane region" description="Helical" evidence="5">
    <location>
        <begin position="142"/>
        <end position="165"/>
    </location>
</feature>
<feature type="transmembrane region" description="Helical" evidence="5">
    <location>
        <begin position="206"/>
        <end position="227"/>
    </location>
</feature>
<evidence type="ECO:0000256" key="2">
    <source>
        <dbReference type="ARBA" id="ARBA00022692"/>
    </source>
</evidence>
<name>A0A7W6Q8Q7_9HYPH</name>
<protein>
    <recommendedName>
        <fullName evidence="5">Probable membrane transporter protein</fullName>
    </recommendedName>
</protein>
<dbReference type="PANTHER" id="PTHR43701">
    <property type="entry name" value="MEMBRANE TRANSPORTER PROTEIN MJ0441-RELATED"/>
    <property type="match status" value="1"/>
</dbReference>
<dbReference type="AlphaFoldDB" id="A0A7W6Q8Q7"/>
<evidence type="ECO:0000256" key="4">
    <source>
        <dbReference type="ARBA" id="ARBA00023136"/>
    </source>
</evidence>
<evidence type="ECO:0000256" key="5">
    <source>
        <dbReference type="RuleBase" id="RU363041"/>
    </source>
</evidence>
<keyword evidence="2 5" id="KW-0812">Transmembrane</keyword>
<dbReference type="Pfam" id="PF01925">
    <property type="entry name" value="TauE"/>
    <property type="match status" value="1"/>
</dbReference>
<feature type="transmembrane region" description="Helical" evidence="5">
    <location>
        <begin position="12"/>
        <end position="38"/>
    </location>
</feature>
<dbReference type="InterPro" id="IPR002781">
    <property type="entry name" value="TM_pro_TauE-like"/>
</dbReference>
<feature type="transmembrane region" description="Helical" evidence="5">
    <location>
        <begin position="50"/>
        <end position="69"/>
    </location>
</feature>
<gene>
    <name evidence="6" type="ORF">GGD53_002401</name>
</gene>
<dbReference type="GO" id="GO:0005886">
    <property type="term" value="C:plasma membrane"/>
    <property type="evidence" value="ECO:0007669"/>
    <property type="project" value="UniProtKB-SubCell"/>
</dbReference>
<dbReference type="PANTHER" id="PTHR43701:SF2">
    <property type="entry name" value="MEMBRANE TRANSPORTER PROTEIN YJNA-RELATED"/>
    <property type="match status" value="1"/>
</dbReference>
<proteinExistence type="inferred from homology"/>
<keyword evidence="3 5" id="KW-1133">Transmembrane helix</keyword>
<dbReference type="EMBL" id="JACIFV010000006">
    <property type="protein sequence ID" value="MBB4192244.1"/>
    <property type="molecule type" value="Genomic_DNA"/>
</dbReference>
<comment type="similarity">
    <text evidence="5">Belongs to the 4-toluene sulfonate uptake permease (TSUP) (TC 2.A.102) family.</text>
</comment>
<keyword evidence="7" id="KW-1185">Reference proteome</keyword>
<evidence type="ECO:0000313" key="7">
    <source>
        <dbReference type="Proteomes" id="UP000524492"/>
    </source>
</evidence>
<comment type="subcellular location">
    <subcellularLocation>
        <location evidence="5">Cell membrane</location>
        <topology evidence="5">Multi-pass membrane protein</topology>
    </subcellularLocation>
    <subcellularLocation>
        <location evidence="1">Membrane</location>
        <topology evidence="1">Multi-pass membrane protein</topology>
    </subcellularLocation>
</comment>
<sequence>MALDLFQYGMGTLSGALVGFTLALLGGGGSILAVPLLVHAVGLTDAHTAIATSAVAVASNALISLVMHARRGTVIWRYAGLYCATGIVGALLGASIGKMLDGKHLLLYFSGLMIAIAILMLRRISVASEDTCIFERRNTTKVLAIGGGSGVISGFFGIGGGFLIVPGLVFSTGMPTINAVSTSLLAIVAFGSTTAATYSISGLVDWPLAAVFIAGGAVGAVLGCNLVHRLRPYQSALNSVFAGAILTFGIAMAWSTLLG</sequence>
<keyword evidence="4 5" id="KW-0472">Membrane</keyword>